<keyword evidence="1" id="KW-0812">Transmembrane</keyword>
<protein>
    <submittedName>
        <fullName evidence="2">2117_t:CDS:1</fullName>
    </submittedName>
</protein>
<sequence length="62" mass="7148">EFQFFFFVASLFGIALPVLGGYYLIVVDFDSLKTHSTTTHSFFLVDFNFLKTHSTTTHSFFL</sequence>
<evidence type="ECO:0000313" key="3">
    <source>
        <dbReference type="Proteomes" id="UP000789405"/>
    </source>
</evidence>
<accession>A0A9N9PBB2</accession>
<dbReference type="EMBL" id="CAJVPY010038897">
    <property type="protein sequence ID" value="CAG8804348.1"/>
    <property type="molecule type" value="Genomic_DNA"/>
</dbReference>
<name>A0A9N9PBB2_9GLOM</name>
<keyword evidence="1" id="KW-0472">Membrane</keyword>
<keyword evidence="1" id="KW-1133">Transmembrane helix</keyword>
<dbReference type="Proteomes" id="UP000789405">
    <property type="component" value="Unassembled WGS sequence"/>
</dbReference>
<comment type="caution">
    <text evidence="2">The sequence shown here is derived from an EMBL/GenBank/DDBJ whole genome shotgun (WGS) entry which is preliminary data.</text>
</comment>
<feature type="transmembrane region" description="Helical" evidence="1">
    <location>
        <begin position="6"/>
        <end position="25"/>
    </location>
</feature>
<keyword evidence="3" id="KW-1185">Reference proteome</keyword>
<evidence type="ECO:0000313" key="2">
    <source>
        <dbReference type="EMBL" id="CAG8804348.1"/>
    </source>
</evidence>
<feature type="non-terminal residue" evidence="2">
    <location>
        <position position="1"/>
    </location>
</feature>
<feature type="non-terminal residue" evidence="2">
    <location>
        <position position="62"/>
    </location>
</feature>
<organism evidence="2 3">
    <name type="scientific">Dentiscutata erythropus</name>
    <dbReference type="NCBI Taxonomy" id="1348616"/>
    <lineage>
        <taxon>Eukaryota</taxon>
        <taxon>Fungi</taxon>
        <taxon>Fungi incertae sedis</taxon>
        <taxon>Mucoromycota</taxon>
        <taxon>Glomeromycotina</taxon>
        <taxon>Glomeromycetes</taxon>
        <taxon>Diversisporales</taxon>
        <taxon>Gigasporaceae</taxon>
        <taxon>Dentiscutata</taxon>
    </lineage>
</organism>
<evidence type="ECO:0000256" key="1">
    <source>
        <dbReference type="SAM" id="Phobius"/>
    </source>
</evidence>
<dbReference type="AlphaFoldDB" id="A0A9N9PBB2"/>
<reference evidence="2" key="1">
    <citation type="submission" date="2021-06" db="EMBL/GenBank/DDBJ databases">
        <authorList>
            <person name="Kallberg Y."/>
            <person name="Tangrot J."/>
            <person name="Rosling A."/>
        </authorList>
    </citation>
    <scope>NUCLEOTIDE SEQUENCE</scope>
    <source>
        <strain evidence="2">MA453B</strain>
    </source>
</reference>
<gene>
    <name evidence="2" type="ORF">DERYTH_LOCUS24080</name>
</gene>
<proteinExistence type="predicted"/>